<accession>A0A0C2FJL6</accession>
<evidence type="ECO:0000256" key="1">
    <source>
        <dbReference type="SAM" id="MobiDB-lite"/>
    </source>
</evidence>
<feature type="region of interest" description="Disordered" evidence="1">
    <location>
        <begin position="46"/>
        <end position="83"/>
    </location>
</feature>
<proteinExistence type="predicted"/>
<sequence>MGLSRYNRSSGVQMAWDQTQQVSHCQTLDIPLMFIKDFDPEITVNGGANSLAHPELDSMQHESGIAPSADQSLEFATPQHESV</sequence>
<name>A0A0C2FJL6_9BILA</name>
<dbReference type="OrthoDB" id="10033535at2759"/>
<protein>
    <submittedName>
        <fullName evidence="2">Uncharacterized protein</fullName>
    </submittedName>
</protein>
<gene>
    <name evidence="2" type="ORF">ANCDUO_21137</name>
</gene>
<keyword evidence="3" id="KW-1185">Reference proteome</keyword>
<reference evidence="2 3" key="1">
    <citation type="submission" date="2013-12" db="EMBL/GenBank/DDBJ databases">
        <title>Draft genome of the parsitic nematode Ancylostoma duodenale.</title>
        <authorList>
            <person name="Mitreva M."/>
        </authorList>
    </citation>
    <scope>NUCLEOTIDE SEQUENCE [LARGE SCALE GENOMIC DNA]</scope>
    <source>
        <strain evidence="2 3">Zhejiang</strain>
    </source>
</reference>
<organism evidence="2 3">
    <name type="scientific">Ancylostoma duodenale</name>
    <dbReference type="NCBI Taxonomy" id="51022"/>
    <lineage>
        <taxon>Eukaryota</taxon>
        <taxon>Metazoa</taxon>
        <taxon>Ecdysozoa</taxon>
        <taxon>Nematoda</taxon>
        <taxon>Chromadorea</taxon>
        <taxon>Rhabditida</taxon>
        <taxon>Rhabditina</taxon>
        <taxon>Rhabditomorpha</taxon>
        <taxon>Strongyloidea</taxon>
        <taxon>Ancylostomatidae</taxon>
        <taxon>Ancylostomatinae</taxon>
        <taxon>Ancylostoma</taxon>
    </lineage>
</organism>
<evidence type="ECO:0000313" key="2">
    <source>
        <dbReference type="EMBL" id="KIH48790.1"/>
    </source>
</evidence>
<dbReference type="AlphaFoldDB" id="A0A0C2FJL6"/>
<evidence type="ECO:0000313" key="3">
    <source>
        <dbReference type="Proteomes" id="UP000054047"/>
    </source>
</evidence>
<dbReference type="EMBL" id="KN756900">
    <property type="protein sequence ID" value="KIH48790.1"/>
    <property type="molecule type" value="Genomic_DNA"/>
</dbReference>
<dbReference type="Proteomes" id="UP000054047">
    <property type="component" value="Unassembled WGS sequence"/>
</dbReference>